<evidence type="ECO:0000256" key="9">
    <source>
        <dbReference type="SAM" id="SignalP"/>
    </source>
</evidence>
<dbReference type="SUPFAM" id="SSF50494">
    <property type="entry name" value="Trypsin-like serine proteases"/>
    <property type="match status" value="1"/>
</dbReference>
<feature type="signal peptide" evidence="9">
    <location>
        <begin position="1"/>
        <end position="16"/>
    </location>
</feature>
<dbReference type="Gene3D" id="2.40.10.10">
    <property type="entry name" value="Trypsin-like serine proteases"/>
    <property type="match status" value="1"/>
</dbReference>
<dbReference type="SMART" id="SM00020">
    <property type="entry name" value="Tryp_SPc"/>
    <property type="match status" value="1"/>
</dbReference>
<evidence type="ECO:0000256" key="5">
    <source>
        <dbReference type="ARBA" id="ARBA00022801"/>
    </source>
</evidence>
<evidence type="ECO:0000256" key="8">
    <source>
        <dbReference type="SAM" id="MobiDB-lite"/>
    </source>
</evidence>
<accession>A0A7R8W3P5</accession>
<feature type="chain" id="PRO_5043747585" evidence="9">
    <location>
        <begin position="17"/>
        <end position="273"/>
    </location>
</feature>
<reference evidence="10" key="1">
    <citation type="submission" date="2020-11" db="EMBL/GenBank/DDBJ databases">
        <authorList>
            <person name="Tran Van P."/>
        </authorList>
    </citation>
    <scope>NUCLEOTIDE SEQUENCE</scope>
</reference>
<keyword evidence="4" id="KW-0645">Protease</keyword>
<keyword evidence="9" id="KW-0732">Signal</keyword>
<feature type="region of interest" description="Disordered" evidence="8">
    <location>
        <begin position="137"/>
        <end position="156"/>
    </location>
</feature>
<evidence type="ECO:0000256" key="1">
    <source>
        <dbReference type="ARBA" id="ARBA00004613"/>
    </source>
</evidence>
<protein>
    <submittedName>
        <fullName evidence="10">Uncharacterized protein</fullName>
    </submittedName>
</protein>
<keyword evidence="7" id="KW-1015">Disulfide bond</keyword>
<dbReference type="EMBL" id="OB660335">
    <property type="protein sequence ID" value="CAD7224240.1"/>
    <property type="molecule type" value="Genomic_DNA"/>
</dbReference>
<dbReference type="InterPro" id="IPR001314">
    <property type="entry name" value="Peptidase_S1A"/>
</dbReference>
<dbReference type="PRINTS" id="PR00722">
    <property type="entry name" value="CHYMOTRYPSIN"/>
</dbReference>
<evidence type="ECO:0000313" key="10">
    <source>
        <dbReference type="EMBL" id="CAD7224240.1"/>
    </source>
</evidence>
<gene>
    <name evidence="10" type="ORF">CTOB1V02_LOCUS2210</name>
</gene>
<dbReference type="GO" id="GO:0005576">
    <property type="term" value="C:extracellular region"/>
    <property type="evidence" value="ECO:0007669"/>
    <property type="project" value="UniProtKB-SubCell"/>
</dbReference>
<dbReference type="Pfam" id="PF00089">
    <property type="entry name" value="Trypsin"/>
    <property type="match status" value="1"/>
</dbReference>
<sequence length="273" mass="29582">MFRLCLLLAISALAYGRNIQTPQKEFINRIVGGDATTIENYPYIVSLRTSGNFHFCAGSILNTDWIVTAAHCVVGNRPSEQVVVAGSTYIGQGNRLEVAQVKWHEDYSSSTFENDIALLRLATPLEWSDSIQGVGMAPDSDQNAVRVPSSNSQPPSFSEYGPLEVMGWGRLADGTSPEQLQYVEVPFVNDELCRDAYGQGDIADHMICAGEANKDSCQGDSGGPIVNQVGGTTQVGIVSWGYGCGVDGFPGVYTEVAYFNDWIRANVNTKVNH</sequence>
<dbReference type="PROSITE" id="PS00134">
    <property type="entry name" value="TRYPSIN_HIS"/>
    <property type="match status" value="1"/>
</dbReference>
<dbReference type="InterPro" id="IPR001254">
    <property type="entry name" value="Trypsin_dom"/>
</dbReference>
<evidence type="ECO:0000256" key="7">
    <source>
        <dbReference type="ARBA" id="ARBA00023157"/>
    </source>
</evidence>
<proteinExistence type="inferred from homology"/>
<dbReference type="GO" id="GO:0016485">
    <property type="term" value="P:protein processing"/>
    <property type="evidence" value="ECO:0007669"/>
    <property type="project" value="UniProtKB-ARBA"/>
</dbReference>
<evidence type="ECO:0000256" key="4">
    <source>
        <dbReference type="ARBA" id="ARBA00022670"/>
    </source>
</evidence>
<keyword evidence="3" id="KW-0964">Secreted</keyword>
<dbReference type="PROSITE" id="PS50240">
    <property type="entry name" value="TRYPSIN_DOM"/>
    <property type="match status" value="1"/>
</dbReference>
<dbReference type="InterPro" id="IPR043504">
    <property type="entry name" value="Peptidase_S1_PA_chymotrypsin"/>
</dbReference>
<comment type="subcellular location">
    <subcellularLocation>
        <location evidence="1">Secreted</location>
    </subcellularLocation>
</comment>
<evidence type="ECO:0000256" key="6">
    <source>
        <dbReference type="ARBA" id="ARBA00022825"/>
    </source>
</evidence>
<dbReference type="CDD" id="cd00190">
    <property type="entry name" value="Tryp_SPc"/>
    <property type="match status" value="1"/>
</dbReference>
<dbReference type="OrthoDB" id="10059102at2759"/>
<dbReference type="PROSITE" id="PS00135">
    <property type="entry name" value="TRYPSIN_SER"/>
    <property type="match status" value="1"/>
</dbReference>
<dbReference type="PANTHER" id="PTHR24276:SF91">
    <property type="entry name" value="AT26814P-RELATED"/>
    <property type="match status" value="1"/>
</dbReference>
<evidence type="ECO:0000256" key="3">
    <source>
        <dbReference type="ARBA" id="ARBA00022525"/>
    </source>
</evidence>
<dbReference type="InterPro" id="IPR009003">
    <property type="entry name" value="Peptidase_S1_PA"/>
</dbReference>
<keyword evidence="6" id="KW-0720">Serine protease</keyword>
<dbReference type="InterPro" id="IPR033116">
    <property type="entry name" value="TRYPSIN_SER"/>
</dbReference>
<evidence type="ECO:0000256" key="2">
    <source>
        <dbReference type="ARBA" id="ARBA00007664"/>
    </source>
</evidence>
<dbReference type="PANTHER" id="PTHR24276">
    <property type="entry name" value="POLYSERASE-RELATED"/>
    <property type="match status" value="1"/>
</dbReference>
<dbReference type="GO" id="GO:0004252">
    <property type="term" value="F:serine-type endopeptidase activity"/>
    <property type="evidence" value="ECO:0007669"/>
    <property type="project" value="InterPro"/>
</dbReference>
<comment type="similarity">
    <text evidence="2">Belongs to the peptidase S1 family.</text>
</comment>
<keyword evidence="5" id="KW-0378">Hydrolase</keyword>
<feature type="compositionally biased region" description="Polar residues" evidence="8">
    <location>
        <begin position="140"/>
        <end position="156"/>
    </location>
</feature>
<dbReference type="InterPro" id="IPR018114">
    <property type="entry name" value="TRYPSIN_HIS"/>
</dbReference>
<name>A0A7R8W3P5_9CRUS</name>
<dbReference type="FunFam" id="2.40.10.10:FF:000047">
    <property type="entry name" value="Trypsin eta"/>
    <property type="match status" value="1"/>
</dbReference>
<dbReference type="AlphaFoldDB" id="A0A7R8W3P5"/>
<organism evidence="10">
    <name type="scientific">Cyprideis torosa</name>
    <dbReference type="NCBI Taxonomy" id="163714"/>
    <lineage>
        <taxon>Eukaryota</taxon>
        <taxon>Metazoa</taxon>
        <taxon>Ecdysozoa</taxon>
        <taxon>Arthropoda</taxon>
        <taxon>Crustacea</taxon>
        <taxon>Oligostraca</taxon>
        <taxon>Ostracoda</taxon>
        <taxon>Podocopa</taxon>
        <taxon>Podocopida</taxon>
        <taxon>Cytherocopina</taxon>
        <taxon>Cytheroidea</taxon>
        <taxon>Cytherideidae</taxon>
        <taxon>Cyprideis</taxon>
    </lineage>
</organism>
<dbReference type="InterPro" id="IPR050430">
    <property type="entry name" value="Peptidase_S1"/>
</dbReference>